<name>A0A0E9X5Y4_ANGAN</name>
<keyword evidence="1" id="KW-1133">Transmembrane helix</keyword>
<reference evidence="2" key="1">
    <citation type="submission" date="2014-11" db="EMBL/GenBank/DDBJ databases">
        <authorList>
            <person name="Amaro Gonzalez C."/>
        </authorList>
    </citation>
    <scope>NUCLEOTIDE SEQUENCE</scope>
</reference>
<sequence>MCCHKNIIINIFQISTNLKKKKIYIYLLHILQYLIVRFYLNFFPINNIFDYIF</sequence>
<accession>A0A0E9X5Y4</accession>
<protein>
    <submittedName>
        <fullName evidence="2">Uncharacterized protein</fullName>
    </submittedName>
</protein>
<keyword evidence="1" id="KW-0812">Transmembrane</keyword>
<proteinExistence type="predicted"/>
<reference evidence="2" key="2">
    <citation type="journal article" date="2015" name="Fish Shellfish Immunol.">
        <title>Early steps in the European eel (Anguilla anguilla)-Vibrio vulnificus interaction in the gills: Role of the RtxA13 toxin.</title>
        <authorList>
            <person name="Callol A."/>
            <person name="Pajuelo D."/>
            <person name="Ebbesson L."/>
            <person name="Teles M."/>
            <person name="MacKenzie S."/>
            <person name="Amaro C."/>
        </authorList>
    </citation>
    <scope>NUCLEOTIDE SEQUENCE</scope>
</reference>
<evidence type="ECO:0000313" key="2">
    <source>
        <dbReference type="EMBL" id="JAH97260.1"/>
    </source>
</evidence>
<evidence type="ECO:0000256" key="1">
    <source>
        <dbReference type="SAM" id="Phobius"/>
    </source>
</evidence>
<feature type="transmembrane region" description="Helical" evidence="1">
    <location>
        <begin position="23"/>
        <end position="40"/>
    </location>
</feature>
<keyword evidence="1" id="KW-0472">Membrane</keyword>
<organism evidence="2">
    <name type="scientific">Anguilla anguilla</name>
    <name type="common">European freshwater eel</name>
    <name type="synonym">Muraena anguilla</name>
    <dbReference type="NCBI Taxonomy" id="7936"/>
    <lineage>
        <taxon>Eukaryota</taxon>
        <taxon>Metazoa</taxon>
        <taxon>Chordata</taxon>
        <taxon>Craniata</taxon>
        <taxon>Vertebrata</taxon>
        <taxon>Euteleostomi</taxon>
        <taxon>Actinopterygii</taxon>
        <taxon>Neopterygii</taxon>
        <taxon>Teleostei</taxon>
        <taxon>Anguilliformes</taxon>
        <taxon>Anguillidae</taxon>
        <taxon>Anguilla</taxon>
    </lineage>
</organism>
<dbReference type="AlphaFoldDB" id="A0A0E9X5Y4"/>
<dbReference type="EMBL" id="GBXM01011317">
    <property type="protein sequence ID" value="JAH97260.1"/>
    <property type="molecule type" value="Transcribed_RNA"/>
</dbReference>